<organism evidence="2 3">
    <name type="scientific">Pararoseomonas baculiformis</name>
    <dbReference type="NCBI Taxonomy" id="2820812"/>
    <lineage>
        <taxon>Bacteria</taxon>
        <taxon>Pseudomonadati</taxon>
        <taxon>Pseudomonadota</taxon>
        <taxon>Alphaproteobacteria</taxon>
        <taxon>Acetobacterales</taxon>
        <taxon>Acetobacteraceae</taxon>
        <taxon>Pararoseomonas</taxon>
    </lineage>
</organism>
<accession>A0ABS4AJQ4</accession>
<feature type="chain" id="PRO_5046936834" evidence="1">
    <location>
        <begin position="20"/>
        <end position="340"/>
    </location>
</feature>
<keyword evidence="3" id="KW-1185">Reference proteome</keyword>
<sequence>MPLFLAPLLWVTSAGAALAGSAMGYRAHAVWSDAGRICTAADEELEQARAETAGQLERTNRALAGLDELRQRVVAVELGRGLRVFAAVLGVKRGAGPSSAGTAEYTDLSVEDVRSGVSVLDAAKGGGLALVGGAAGAFGAFGLAGVVGTASTGTAIASLSGAAATNASLAYLGGGALSAGGAGMTGGMVALGGAFAGPAIAAAGWAAWAAAEKDRSAAEAYSLKVARAVSSLLAAVDDLRVVEQRAAEVAATTAAAAAAVALLTDRVAEHLTSHGWREDGEVFVAFKDMLPEQQNDIALLGMSLKGLSALLAINVVEEAESLRRSGRRSENNDAHSGEST</sequence>
<dbReference type="RefSeq" id="WP_209381540.1">
    <property type="nucleotide sequence ID" value="NZ_JAGIZB010000029.1"/>
</dbReference>
<name>A0ABS4AJQ4_9PROT</name>
<proteinExistence type="predicted"/>
<keyword evidence="1" id="KW-0732">Signal</keyword>
<reference evidence="2 3" key="1">
    <citation type="submission" date="2021-03" db="EMBL/GenBank/DDBJ databases">
        <authorList>
            <person name="So Y."/>
        </authorList>
    </citation>
    <scope>NUCLEOTIDE SEQUENCE [LARGE SCALE GENOMIC DNA]</scope>
    <source>
        <strain evidence="2 3">SSH11</strain>
    </source>
</reference>
<evidence type="ECO:0000313" key="2">
    <source>
        <dbReference type="EMBL" id="MBP0447270.1"/>
    </source>
</evidence>
<comment type="caution">
    <text evidence="2">The sequence shown here is derived from an EMBL/GenBank/DDBJ whole genome shotgun (WGS) entry which is preliminary data.</text>
</comment>
<evidence type="ECO:0000256" key="1">
    <source>
        <dbReference type="SAM" id="SignalP"/>
    </source>
</evidence>
<gene>
    <name evidence="2" type="ORF">J8J14_21080</name>
</gene>
<evidence type="ECO:0000313" key="3">
    <source>
        <dbReference type="Proteomes" id="UP000681594"/>
    </source>
</evidence>
<dbReference type="EMBL" id="JAGIZB010000029">
    <property type="protein sequence ID" value="MBP0447270.1"/>
    <property type="molecule type" value="Genomic_DNA"/>
</dbReference>
<dbReference type="Proteomes" id="UP000681594">
    <property type="component" value="Unassembled WGS sequence"/>
</dbReference>
<protein>
    <submittedName>
        <fullName evidence="2">Uncharacterized protein</fullName>
    </submittedName>
</protein>
<feature type="signal peptide" evidence="1">
    <location>
        <begin position="1"/>
        <end position="19"/>
    </location>
</feature>